<dbReference type="PROSITE" id="PS50109">
    <property type="entry name" value="HIS_KIN"/>
    <property type="match status" value="1"/>
</dbReference>
<dbReference type="InterPro" id="IPR005467">
    <property type="entry name" value="His_kinase_dom"/>
</dbReference>
<dbReference type="RefSeq" id="WP_044664715.1">
    <property type="nucleotide sequence ID" value="NZ_CDRZ01000131.1"/>
</dbReference>
<dbReference type="Pfam" id="PF14501">
    <property type="entry name" value="HATPase_c_5"/>
    <property type="match status" value="1"/>
</dbReference>
<evidence type="ECO:0000259" key="8">
    <source>
        <dbReference type="PROSITE" id="PS50109"/>
    </source>
</evidence>
<dbReference type="InterPro" id="IPR016120">
    <property type="entry name" value="Sig_transdc_His_kin_SpoOB"/>
</dbReference>
<dbReference type="InterPro" id="IPR039506">
    <property type="entry name" value="SPOB_a"/>
</dbReference>
<dbReference type="SUPFAM" id="SSF55890">
    <property type="entry name" value="Sporulation response regulatory protein Spo0B"/>
    <property type="match status" value="1"/>
</dbReference>
<protein>
    <recommendedName>
        <fullName evidence="2">histidine kinase</fullName>
        <ecNumber evidence="2">2.7.13.3</ecNumber>
    </recommendedName>
</protein>
<evidence type="ECO:0000313" key="10">
    <source>
        <dbReference type="Proteomes" id="UP000046155"/>
    </source>
</evidence>
<dbReference type="SMART" id="SM00387">
    <property type="entry name" value="HATPase_c"/>
    <property type="match status" value="1"/>
</dbReference>
<dbReference type="AlphaFoldDB" id="A0A0B7MK77"/>
<dbReference type="InterPro" id="IPR004358">
    <property type="entry name" value="Sig_transdc_His_kin-like_C"/>
</dbReference>
<comment type="catalytic activity">
    <reaction evidence="1">
        <text>ATP + protein L-histidine = ADP + protein N-phospho-L-histidine.</text>
        <dbReference type="EC" id="2.7.13.3"/>
    </reaction>
</comment>
<dbReference type="Pfam" id="PF14689">
    <property type="entry name" value="SPOB_a"/>
    <property type="match status" value="1"/>
</dbReference>
<evidence type="ECO:0000256" key="6">
    <source>
        <dbReference type="ARBA" id="ARBA00023012"/>
    </source>
</evidence>
<evidence type="ECO:0000256" key="3">
    <source>
        <dbReference type="ARBA" id="ARBA00022553"/>
    </source>
</evidence>
<dbReference type="GO" id="GO:0000155">
    <property type="term" value="F:phosphorelay sensor kinase activity"/>
    <property type="evidence" value="ECO:0007669"/>
    <property type="project" value="InterPro"/>
</dbReference>
<keyword evidence="7" id="KW-1133">Transmembrane helix</keyword>
<keyword evidence="5 9" id="KW-0418">Kinase</keyword>
<dbReference type="InterPro" id="IPR032834">
    <property type="entry name" value="NatK-like_C"/>
</dbReference>
<feature type="domain" description="Histidine kinase" evidence="8">
    <location>
        <begin position="163"/>
        <end position="266"/>
    </location>
</feature>
<proteinExistence type="predicted"/>
<dbReference type="Gene3D" id="3.30.565.10">
    <property type="entry name" value="Histidine kinase-like ATPase, C-terminal domain"/>
    <property type="match status" value="1"/>
</dbReference>
<keyword evidence="7" id="KW-0472">Membrane</keyword>
<dbReference type="InterPro" id="IPR003594">
    <property type="entry name" value="HATPase_dom"/>
</dbReference>
<dbReference type="Proteomes" id="UP000046155">
    <property type="component" value="Unassembled WGS sequence"/>
</dbReference>
<evidence type="ECO:0000256" key="1">
    <source>
        <dbReference type="ARBA" id="ARBA00000085"/>
    </source>
</evidence>
<dbReference type="SUPFAM" id="SSF55874">
    <property type="entry name" value="ATPase domain of HSP90 chaperone/DNA topoisomerase II/histidine kinase"/>
    <property type="match status" value="1"/>
</dbReference>
<sequence length="266" mass="30165">MFFLLVICSICFHNFLDKPEVIATDLFLIIVIILVFIIVSVFIYLARNMFLIAKQGKILDIQNFYIEHLNELVRVIRTQRHDFVNHFQVVYALMKTGKGEKAQQYIEDLCRHVRITGEILQLNVSELSALLLAKEDLAVDRKILFKIIVDSNLDGLSVKPLDLITVAGNLLDNAFEAVEELPLEKRNVVFKISETPKFFVFQTINPGYLPKEMREKIFQLGFSSKKGNGRGIGLASVKSVVEKNSGKIIVSSSKDKGTKFTVLFPV</sequence>
<gene>
    <name evidence="9" type="ORF">SSCH_2160001</name>
</gene>
<keyword evidence="3" id="KW-0597">Phosphoprotein</keyword>
<keyword evidence="4" id="KW-0808">Transferase</keyword>
<evidence type="ECO:0000256" key="2">
    <source>
        <dbReference type="ARBA" id="ARBA00012438"/>
    </source>
</evidence>
<organism evidence="9 10">
    <name type="scientific">Syntrophaceticus schinkii</name>
    <dbReference type="NCBI Taxonomy" id="499207"/>
    <lineage>
        <taxon>Bacteria</taxon>
        <taxon>Bacillati</taxon>
        <taxon>Bacillota</taxon>
        <taxon>Clostridia</taxon>
        <taxon>Thermoanaerobacterales</taxon>
        <taxon>Thermoanaerobacterales Family III. Incertae Sedis</taxon>
        <taxon>Syntrophaceticus</taxon>
    </lineage>
</organism>
<feature type="transmembrane region" description="Helical" evidence="7">
    <location>
        <begin position="27"/>
        <end position="46"/>
    </location>
</feature>
<dbReference type="Gene3D" id="1.10.287.130">
    <property type="match status" value="1"/>
</dbReference>
<accession>A0A0B7MK77</accession>
<dbReference type="EMBL" id="CDRZ01000131">
    <property type="protein sequence ID" value="CEO88588.1"/>
    <property type="molecule type" value="Genomic_DNA"/>
</dbReference>
<reference evidence="10" key="1">
    <citation type="submission" date="2015-01" db="EMBL/GenBank/DDBJ databases">
        <authorList>
            <person name="Manzoor Shahid"/>
            <person name="Zubair Saima"/>
        </authorList>
    </citation>
    <scope>NUCLEOTIDE SEQUENCE [LARGE SCALE GENOMIC DNA]</scope>
    <source>
        <strain evidence="10">Sp3</strain>
    </source>
</reference>
<dbReference type="PANTHER" id="PTHR40448:SF1">
    <property type="entry name" value="TWO-COMPONENT SENSOR HISTIDINE KINASE"/>
    <property type="match status" value="1"/>
</dbReference>
<dbReference type="GO" id="GO:0042802">
    <property type="term" value="F:identical protein binding"/>
    <property type="evidence" value="ECO:0007669"/>
    <property type="project" value="TreeGrafter"/>
</dbReference>
<evidence type="ECO:0000256" key="7">
    <source>
        <dbReference type="SAM" id="Phobius"/>
    </source>
</evidence>
<keyword evidence="6" id="KW-0902">Two-component regulatory system</keyword>
<evidence type="ECO:0000256" key="5">
    <source>
        <dbReference type="ARBA" id="ARBA00022777"/>
    </source>
</evidence>
<dbReference type="EC" id="2.7.13.3" evidence="2"/>
<keyword evidence="7" id="KW-0812">Transmembrane</keyword>
<evidence type="ECO:0000313" key="9">
    <source>
        <dbReference type="EMBL" id="CEO88588.1"/>
    </source>
</evidence>
<dbReference type="PANTHER" id="PTHR40448">
    <property type="entry name" value="TWO-COMPONENT SENSOR HISTIDINE KINASE"/>
    <property type="match status" value="1"/>
</dbReference>
<name>A0A0B7MK77_9FIRM</name>
<dbReference type="PRINTS" id="PR00344">
    <property type="entry name" value="BCTRLSENSOR"/>
</dbReference>
<keyword evidence="10" id="KW-1185">Reference proteome</keyword>
<evidence type="ECO:0000256" key="4">
    <source>
        <dbReference type="ARBA" id="ARBA00022679"/>
    </source>
</evidence>
<dbReference type="InterPro" id="IPR036890">
    <property type="entry name" value="HATPase_C_sf"/>
</dbReference>